<gene>
    <name evidence="2" type="ORF">A7T00_17040</name>
</gene>
<evidence type="ECO:0000313" key="2">
    <source>
        <dbReference type="EMBL" id="OHG64550.1"/>
    </source>
</evidence>
<feature type="region of interest" description="Disordered" evidence="1">
    <location>
        <begin position="1"/>
        <end position="29"/>
    </location>
</feature>
<name>A0A1S0ZDI0_SALET</name>
<dbReference type="EMBL" id="MLZC01000008">
    <property type="protein sequence ID" value="OHG64550.1"/>
    <property type="molecule type" value="Genomic_DNA"/>
</dbReference>
<reference evidence="2" key="1">
    <citation type="submission" date="2016-09" db="EMBL/GenBank/DDBJ databases">
        <title>Whole genome sequencing of Salmonella enterica.</title>
        <authorList>
            <person name="Bell R."/>
        </authorList>
    </citation>
    <scope>NUCLEOTIDE SEQUENCE [LARGE SCALE GENOMIC DNA]</scope>
    <source>
        <strain evidence="2">CFSAN044978</strain>
    </source>
</reference>
<proteinExistence type="predicted"/>
<accession>A0A1S0ZDI0</accession>
<sequence>MGTSQSSKGPKNGNELVPPWADQTKNGTNQNLSGFRTLFGRFARNRDSVALKGALSRYARQVTGGSESVNARLGNIIGAGGGLFELLNEGITNDSGMKPLVDLDSLKGLPCEEVIAKISHSLSDGSEDADKIQTAMNDALVEALNGKSTFDPSDITDDVIIETMICYLTDSIFLQITMDAGKAWNNAQNAKELQVAENSLHELISATVDNIMEPKLSKNIRSFSKTDFIIIQKDVITEVWNEWKGYE</sequence>
<dbReference type="RefSeq" id="WP_058344009.1">
    <property type="nucleotide sequence ID" value="NZ_QWDP01000002.1"/>
</dbReference>
<protein>
    <submittedName>
        <fullName evidence="2">Uncharacterized protein</fullName>
    </submittedName>
</protein>
<comment type="caution">
    <text evidence="2">The sequence shown here is derived from an EMBL/GenBank/DDBJ whole genome shotgun (WGS) entry which is preliminary data.</text>
</comment>
<dbReference type="AlphaFoldDB" id="A0A1S0ZDI0"/>
<organism evidence="2">
    <name type="scientific">Salmonella enterica subsp. enterica serovar Saintpaul</name>
    <dbReference type="NCBI Taxonomy" id="90105"/>
    <lineage>
        <taxon>Bacteria</taxon>
        <taxon>Pseudomonadati</taxon>
        <taxon>Pseudomonadota</taxon>
        <taxon>Gammaproteobacteria</taxon>
        <taxon>Enterobacterales</taxon>
        <taxon>Enterobacteriaceae</taxon>
        <taxon>Salmonella</taxon>
    </lineage>
</organism>
<evidence type="ECO:0000256" key="1">
    <source>
        <dbReference type="SAM" id="MobiDB-lite"/>
    </source>
</evidence>